<accession>A0A8T1WQE3</accession>
<evidence type="ECO:0000256" key="3">
    <source>
        <dbReference type="ARBA" id="ARBA00022801"/>
    </source>
</evidence>
<feature type="active site" description="Proton acceptor" evidence="6">
    <location>
        <position position="37"/>
    </location>
</feature>
<reference evidence="9" key="1">
    <citation type="submission" date="2021-02" db="EMBL/GenBank/DDBJ databases">
        <authorList>
            <person name="Palmer J.M."/>
        </authorList>
    </citation>
    <scope>NUCLEOTIDE SEQUENCE</scope>
    <source>
        <strain evidence="9">SCRP23</strain>
    </source>
</reference>
<evidence type="ECO:0000256" key="1">
    <source>
        <dbReference type="ARBA" id="ARBA00000375"/>
    </source>
</evidence>
<dbReference type="AlphaFoldDB" id="A0A8T1WQE3"/>
<evidence type="ECO:0000313" key="10">
    <source>
        <dbReference type="Proteomes" id="UP000693981"/>
    </source>
</evidence>
<dbReference type="OrthoDB" id="195678at2759"/>
<comment type="caution">
    <text evidence="9">The sequence shown here is derived from an EMBL/GenBank/DDBJ whole genome shotgun (WGS) entry which is preliminary data.</text>
</comment>
<dbReference type="Pfam" id="PF04616">
    <property type="entry name" value="Glyco_hydro_43"/>
    <property type="match status" value="1"/>
</dbReference>
<dbReference type="CDD" id="cd18831">
    <property type="entry name" value="GH43_AnAbnA-like"/>
    <property type="match status" value="1"/>
</dbReference>
<organism evidence="9 10">
    <name type="scientific">Phytophthora boehmeriae</name>
    <dbReference type="NCBI Taxonomy" id="109152"/>
    <lineage>
        <taxon>Eukaryota</taxon>
        <taxon>Sar</taxon>
        <taxon>Stramenopiles</taxon>
        <taxon>Oomycota</taxon>
        <taxon>Peronosporomycetes</taxon>
        <taxon>Peronosporales</taxon>
        <taxon>Peronosporaceae</taxon>
        <taxon>Phytophthora</taxon>
    </lineage>
</organism>
<evidence type="ECO:0000313" key="9">
    <source>
        <dbReference type="EMBL" id="KAG7395675.1"/>
    </source>
</evidence>
<keyword evidence="8" id="KW-0732">Signal</keyword>
<evidence type="ECO:0000256" key="2">
    <source>
        <dbReference type="ARBA" id="ARBA00012586"/>
    </source>
</evidence>
<dbReference type="Proteomes" id="UP000693981">
    <property type="component" value="Unassembled WGS sequence"/>
</dbReference>
<dbReference type="GO" id="GO:0004553">
    <property type="term" value="F:hydrolase activity, hydrolyzing O-glycosyl compounds"/>
    <property type="evidence" value="ECO:0007669"/>
    <property type="project" value="InterPro"/>
</dbReference>
<keyword evidence="3" id="KW-0378">Hydrolase</keyword>
<dbReference type="InterPro" id="IPR016840">
    <property type="entry name" value="Glyco_hydro_43_endo_a_Ara-ase"/>
</dbReference>
<proteinExistence type="predicted"/>
<gene>
    <name evidence="9" type="ORF">PHYBOEH_003354</name>
</gene>
<keyword evidence="4" id="KW-0326">Glycosidase</keyword>
<comment type="catalytic activity">
    <reaction evidence="1">
        <text>Endohydrolysis of (1-&gt;5)-alpha-arabinofuranosidic linkages in (1-&gt;5)-arabinans.</text>
        <dbReference type="EC" id="3.2.1.99"/>
    </reaction>
</comment>
<dbReference type="EC" id="3.2.1.99" evidence="2"/>
<evidence type="ECO:0000256" key="6">
    <source>
        <dbReference type="PIRSR" id="PIRSR606710-1"/>
    </source>
</evidence>
<keyword evidence="10" id="KW-1185">Reference proteome</keyword>
<dbReference type="PIRSF" id="PIRSF026534">
    <property type="entry name" value="Endo_alpha-L-arabinosidase"/>
    <property type="match status" value="1"/>
</dbReference>
<name>A0A8T1WQE3_9STRA</name>
<evidence type="ECO:0000256" key="5">
    <source>
        <dbReference type="ARBA" id="ARBA00042202"/>
    </source>
</evidence>
<evidence type="ECO:0000256" key="8">
    <source>
        <dbReference type="SAM" id="SignalP"/>
    </source>
</evidence>
<feature type="active site" description="Proton donor" evidence="6">
    <location>
        <position position="202"/>
    </location>
</feature>
<feature type="site" description="Important for catalytic activity, responsible for pKa modulation of the active site Glu and correct orientation of both the proton donor and substrate" evidence="7">
    <location>
        <position position="151"/>
    </location>
</feature>
<evidence type="ECO:0000256" key="7">
    <source>
        <dbReference type="PIRSR" id="PIRSR606710-2"/>
    </source>
</evidence>
<protein>
    <recommendedName>
        <fullName evidence="2">arabinan endo-1,5-alpha-L-arabinosidase</fullName>
        <ecNumber evidence="2">3.2.1.99</ecNumber>
    </recommendedName>
    <alternativeName>
        <fullName evidence="5">Endo-1,5-alpha-L-arabinanase A</fullName>
    </alternativeName>
</protein>
<evidence type="ECO:0000256" key="4">
    <source>
        <dbReference type="ARBA" id="ARBA00023295"/>
    </source>
</evidence>
<sequence length="323" mass="35409">MVKFLSLFATLPLILAGLVSGYANPESCTGVCTNAHDPSIIRRDDGTYFRFSTGNKIAIHSAPAISGPWKYLGAAVPDGSIINLAGKDDLWAPDVHKVGDTYYLYYSVSSFGTQNSAIGLTTSKTMEAGSWTDLGSVGITSNASKKYNAIDPQLFQVGNQYYVNFGSYWQDLFQVKMTSNPTKTTGEAGTQLAFHSNFEVVEAAYEFAYNGYYYLFFSKGSCCKYDKTRPAAGKEYRILVCRSKSPTSGFVDKNGVDCRNNGGTVVLESHDFVYGPGGQGVYNDPKNGPVLYYHYVDTRIGYADGDKRFGWNKLDFSSGWPTV</sequence>
<feature type="signal peptide" evidence="8">
    <location>
        <begin position="1"/>
        <end position="21"/>
    </location>
</feature>
<dbReference type="EMBL" id="JAGDFL010000194">
    <property type="protein sequence ID" value="KAG7395675.1"/>
    <property type="molecule type" value="Genomic_DNA"/>
</dbReference>
<dbReference type="InterPro" id="IPR006710">
    <property type="entry name" value="Glyco_hydro_43"/>
</dbReference>
<dbReference type="InterPro" id="IPR050727">
    <property type="entry name" value="GH43_arabinanases"/>
</dbReference>
<dbReference type="GO" id="GO:0005975">
    <property type="term" value="P:carbohydrate metabolic process"/>
    <property type="evidence" value="ECO:0007669"/>
    <property type="project" value="InterPro"/>
</dbReference>
<dbReference type="PANTHER" id="PTHR43301">
    <property type="entry name" value="ARABINAN ENDO-1,5-ALPHA-L-ARABINOSIDASE"/>
    <property type="match status" value="1"/>
</dbReference>
<dbReference type="PANTHER" id="PTHR43301:SF3">
    <property type="entry name" value="ARABINAN ENDO-1,5-ALPHA-L-ARABINOSIDASE A-RELATED"/>
    <property type="match status" value="1"/>
</dbReference>
<feature type="chain" id="PRO_5035784164" description="arabinan endo-1,5-alpha-L-arabinosidase" evidence="8">
    <location>
        <begin position="22"/>
        <end position="323"/>
    </location>
</feature>